<dbReference type="Pfam" id="PF05437">
    <property type="entry name" value="AzlD"/>
    <property type="match status" value="1"/>
</dbReference>
<name>A0ABZ3H1H5_GEOAI</name>
<evidence type="ECO:0000313" key="3">
    <source>
        <dbReference type="Proteomes" id="UP001492541"/>
    </source>
</evidence>
<keyword evidence="1" id="KW-0472">Membrane</keyword>
<feature type="transmembrane region" description="Helical" evidence="1">
    <location>
        <begin position="36"/>
        <end position="54"/>
    </location>
</feature>
<organism evidence="2 3">
    <name type="scientific">Geoglobus acetivorans</name>
    <dbReference type="NCBI Taxonomy" id="565033"/>
    <lineage>
        <taxon>Archaea</taxon>
        <taxon>Methanobacteriati</taxon>
        <taxon>Methanobacteriota</taxon>
        <taxon>Archaeoglobi</taxon>
        <taxon>Archaeoglobales</taxon>
        <taxon>Archaeoglobaceae</taxon>
        <taxon>Geoglobus</taxon>
    </lineage>
</organism>
<dbReference type="GeneID" id="90449855"/>
<evidence type="ECO:0000313" key="2">
    <source>
        <dbReference type="EMBL" id="XAT63412.1"/>
    </source>
</evidence>
<protein>
    <submittedName>
        <fullName evidence="2">AzlD domain-containing protein</fullName>
    </submittedName>
</protein>
<dbReference type="Proteomes" id="UP001492541">
    <property type="component" value="Chromosome"/>
</dbReference>
<dbReference type="InterPro" id="IPR008407">
    <property type="entry name" value="Brnchd-chn_aa_trnsp_AzlD"/>
</dbReference>
<gene>
    <name evidence="2" type="ORF">LPQ35_09135</name>
</gene>
<proteinExistence type="predicted"/>
<feature type="transmembrane region" description="Helical" evidence="1">
    <location>
        <begin position="84"/>
        <end position="101"/>
    </location>
</feature>
<sequence>MERLIAILAVALGTYLARVLPFYLSDRINIESAEKYLSSSSAAIISALFVTSFFSTEPDVGKYLTNTIALIFIALVYSRTKNAGISIMLGVIIHFTILSVSKLF</sequence>
<keyword evidence="1" id="KW-1133">Transmembrane helix</keyword>
<evidence type="ECO:0000256" key="1">
    <source>
        <dbReference type="SAM" id="Phobius"/>
    </source>
</evidence>
<keyword evidence="3" id="KW-1185">Reference proteome</keyword>
<dbReference type="RefSeq" id="WP_193807527.1">
    <property type="nucleotide sequence ID" value="NZ_CP087714.1"/>
</dbReference>
<accession>A0ABZ3H1H5</accession>
<dbReference type="EMBL" id="CP087714">
    <property type="protein sequence ID" value="XAT63412.1"/>
    <property type="molecule type" value="Genomic_DNA"/>
</dbReference>
<keyword evidence="1" id="KW-0812">Transmembrane</keyword>
<feature type="transmembrane region" description="Helical" evidence="1">
    <location>
        <begin position="6"/>
        <end position="24"/>
    </location>
</feature>
<feature type="transmembrane region" description="Helical" evidence="1">
    <location>
        <begin position="60"/>
        <end position="77"/>
    </location>
</feature>
<reference evidence="2 3" key="1">
    <citation type="submission" date="2021-11" db="EMBL/GenBank/DDBJ databases">
        <title>Whole genome of Geoglobus acetivorans.</title>
        <authorList>
            <person name="Liu D."/>
        </authorList>
    </citation>
    <scope>NUCLEOTIDE SEQUENCE [LARGE SCALE GENOMIC DNA]</scope>
    <source>
        <strain evidence="2 3">SBH6</strain>
    </source>
</reference>